<name>A0A1F7GB20_9BACT</name>
<dbReference type="SUPFAM" id="SSF46785">
    <property type="entry name" value="Winged helix' DNA-binding domain"/>
    <property type="match status" value="1"/>
</dbReference>
<reference evidence="4 5" key="1">
    <citation type="journal article" date="2016" name="Nat. Commun.">
        <title>Thousands of microbial genomes shed light on interconnected biogeochemical processes in an aquifer system.</title>
        <authorList>
            <person name="Anantharaman K."/>
            <person name="Brown C.T."/>
            <person name="Hug L.A."/>
            <person name="Sharon I."/>
            <person name="Castelle C.J."/>
            <person name="Probst A.J."/>
            <person name="Thomas B.C."/>
            <person name="Singh A."/>
            <person name="Wilkins M.J."/>
            <person name="Karaoz U."/>
            <person name="Brodie E.L."/>
            <person name="Williams K.H."/>
            <person name="Hubbard S.S."/>
            <person name="Banfield J.F."/>
        </authorList>
    </citation>
    <scope>NUCLEOTIDE SEQUENCE [LARGE SCALE GENOMIC DNA]</scope>
</reference>
<evidence type="ECO:0000313" key="4">
    <source>
        <dbReference type="EMBL" id="OGK16123.1"/>
    </source>
</evidence>
<dbReference type="GO" id="GO:0005524">
    <property type="term" value="F:ATP binding"/>
    <property type="evidence" value="ECO:0007669"/>
    <property type="project" value="UniProtKB-KW"/>
</dbReference>
<evidence type="ECO:0000256" key="2">
    <source>
        <dbReference type="PIRSR" id="PIRSR640198-3"/>
    </source>
</evidence>
<dbReference type="InterPro" id="IPR036390">
    <property type="entry name" value="WH_DNA-bd_sf"/>
</dbReference>
<dbReference type="InterPro" id="IPR040198">
    <property type="entry name" value="Fido_containing"/>
</dbReference>
<evidence type="ECO:0000259" key="3">
    <source>
        <dbReference type="PROSITE" id="PS51459"/>
    </source>
</evidence>
<dbReference type="Pfam" id="PF02661">
    <property type="entry name" value="Fic"/>
    <property type="match status" value="1"/>
</dbReference>
<dbReference type="Gene3D" id="1.10.3290.10">
    <property type="entry name" value="Fido-like domain"/>
    <property type="match status" value="1"/>
</dbReference>
<dbReference type="PANTHER" id="PTHR13504">
    <property type="entry name" value="FIDO DOMAIN-CONTAINING PROTEIN DDB_G0283145"/>
    <property type="match status" value="1"/>
</dbReference>
<feature type="site" description="Important for autoinhibition of adenylyltransferase activity" evidence="2">
    <location>
        <position position="155"/>
    </location>
</feature>
<dbReference type="Proteomes" id="UP000178372">
    <property type="component" value="Unassembled WGS sequence"/>
</dbReference>
<gene>
    <name evidence="4" type="ORF">A2690_01650</name>
</gene>
<sequence>MDDSNLTPRQLAILNSLGVVPKIREDIVKAIGAVYPVSKATLMRDLEVLIKLGFALTQGKGKATVYISKINKLNMPIDLEEYFRDSSKIRKTCPKPFNLEVFDHLDDIFTNLEIEDLKQQNIFLSSKRKTLDPSIFKKEIERFTVEFAWKSSKIEGNTYSLLETEVLIKQMKEAFGRTTHETLMILNHKKAIDYILEKPDTFKIISVEKIISLHRILTKDLEIASGIRNTPVAITGTDFIPLDKRADIKRALERLVILINDTSFPLAKALLSLVLISYIQPFVDGNKRTSRTISNAILIANDFYPLSYRNLDEVEYLKTILLFYETNNLYHLKRIIINQFKFVLENFFQG</sequence>
<proteinExistence type="predicted"/>
<dbReference type="PANTHER" id="PTHR13504:SF38">
    <property type="entry name" value="FIDO DOMAIN-CONTAINING PROTEIN"/>
    <property type="match status" value="1"/>
</dbReference>
<evidence type="ECO:0000256" key="1">
    <source>
        <dbReference type="PIRSR" id="PIRSR640198-2"/>
    </source>
</evidence>
<dbReference type="AlphaFoldDB" id="A0A1F7GB20"/>
<dbReference type="InterPro" id="IPR003812">
    <property type="entry name" value="Fido"/>
</dbReference>
<keyword evidence="1" id="KW-0547">Nucleotide-binding</keyword>
<keyword evidence="1" id="KW-0067">ATP-binding</keyword>
<evidence type="ECO:0000313" key="5">
    <source>
        <dbReference type="Proteomes" id="UP000178372"/>
    </source>
</evidence>
<comment type="caution">
    <text evidence="4">The sequence shown here is derived from an EMBL/GenBank/DDBJ whole genome shotgun (WGS) entry which is preliminary data.</text>
</comment>
<dbReference type="SUPFAM" id="SSF140931">
    <property type="entry name" value="Fic-like"/>
    <property type="match status" value="1"/>
</dbReference>
<organism evidence="4 5">
    <name type="scientific">Candidatus Roizmanbacteria bacterium RIFCSPHIGHO2_01_FULL_39_12b</name>
    <dbReference type="NCBI Taxonomy" id="1802030"/>
    <lineage>
        <taxon>Bacteria</taxon>
        <taxon>Candidatus Roizmaniibacteriota</taxon>
    </lineage>
</organism>
<dbReference type="InterPro" id="IPR036597">
    <property type="entry name" value="Fido-like_dom_sf"/>
</dbReference>
<dbReference type="PROSITE" id="PS51459">
    <property type="entry name" value="FIDO"/>
    <property type="match status" value="1"/>
</dbReference>
<protein>
    <recommendedName>
        <fullName evidence="3">Fido domain-containing protein</fullName>
    </recommendedName>
</protein>
<dbReference type="EMBL" id="MFZF01000020">
    <property type="protein sequence ID" value="OGK16123.1"/>
    <property type="molecule type" value="Genomic_DNA"/>
</dbReference>
<accession>A0A1F7GB20</accession>
<feature type="binding site" evidence="1">
    <location>
        <begin position="284"/>
        <end position="291"/>
    </location>
    <ligand>
        <name>ATP</name>
        <dbReference type="ChEBI" id="CHEBI:30616"/>
    </ligand>
</feature>
<feature type="domain" description="Fido" evidence="3">
    <location>
        <begin position="205"/>
        <end position="338"/>
    </location>
</feature>